<dbReference type="SMART" id="SM00256">
    <property type="entry name" value="FBOX"/>
    <property type="match status" value="1"/>
</dbReference>
<feature type="domain" description="F-box" evidence="2">
    <location>
        <begin position="6"/>
        <end position="52"/>
    </location>
</feature>
<sequence>MAAVRCASLECFPENILIDILSYLNVRELVRSSRVCGRWKQLVKDQRLWRYVDLTSWKGVTSRVLWILLRQYLGRGLRYLRLRGLLLSARGGAFLTEPWLQGLTSKCPRLRRLCLLHTDLRGLHSCSLLPPTLQVLELHHCEVPSAFFTQNPSGSETDRTASENEAPSSAGRSMAIQMLVLDTVPSFSDLHLRSLCAWPHLSHLELRDLIRVTVAGLKGCVPPGVQSLSHLKHLELETSKRTQMVALGLGGGWPGLEGLGLGGKEVGPGLLSVGRLPDLRSLRLHTCRLAQVMVLRSCRCLSQLRRLEFSEVEFIEEEVSEEETDGLKSEDDPVMKFRRVLCQLLPRCTVCVNKCTVTVNND</sequence>
<organism evidence="3 4">
    <name type="scientific">Triplophysa tibetana</name>
    <dbReference type="NCBI Taxonomy" id="1572043"/>
    <lineage>
        <taxon>Eukaryota</taxon>
        <taxon>Metazoa</taxon>
        <taxon>Chordata</taxon>
        <taxon>Craniata</taxon>
        <taxon>Vertebrata</taxon>
        <taxon>Euteleostomi</taxon>
        <taxon>Actinopterygii</taxon>
        <taxon>Neopterygii</taxon>
        <taxon>Teleostei</taxon>
        <taxon>Ostariophysi</taxon>
        <taxon>Cypriniformes</taxon>
        <taxon>Nemacheilidae</taxon>
        <taxon>Triplophysa</taxon>
    </lineage>
</organism>
<dbReference type="EMBL" id="SOYY01000017">
    <property type="protein sequence ID" value="KAA0709825.1"/>
    <property type="molecule type" value="Genomic_DNA"/>
</dbReference>
<dbReference type="Gene3D" id="3.80.10.10">
    <property type="entry name" value="Ribonuclease Inhibitor"/>
    <property type="match status" value="2"/>
</dbReference>
<protein>
    <submittedName>
        <fullName evidence="3">F-box/LRR-repeat protein 12</fullName>
    </submittedName>
</protein>
<keyword evidence="4" id="KW-1185">Reference proteome</keyword>
<dbReference type="PANTHER" id="PTHR31639">
    <property type="entry name" value="F-BOX PROTEIN-LIKE"/>
    <property type="match status" value="1"/>
</dbReference>
<dbReference type="SUPFAM" id="SSF52047">
    <property type="entry name" value="RNI-like"/>
    <property type="match status" value="1"/>
</dbReference>
<evidence type="ECO:0000256" key="1">
    <source>
        <dbReference type="SAM" id="MobiDB-lite"/>
    </source>
</evidence>
<evidence type="ECO:0000313" key="3">
    <source>
        <dbReference type="EMBL" id="KAA0709825.1"/>
    </source>
</evidence>
<accession>A0A5A9NKL7</accession>
<dbReference type="PROSITE" id="PS50181">
    <property type="entry name" value="FBOX"/>
    <property type="match status" value="1"/>
</dbReference>
<dbReference type="SUPFAM" id="SSF81383">
    <property type="entry name" value="F-box domain"/>
    <property type="match status" value="1"/>
</dbReference>
<reference evidence="3 4" key="1">
    <citation type="journal article" date="2019" name="Mol. Ecol. Resour.">
        <title>Chromosome-level genome assembly of Triplophysa tibetana, a fish adapted to the harsh high-altitude environment of the Tibetan Plateau.</title>
        <authorList>
            <person name="Yang X."/>
            <person name="Liu H."/>
            <person name="Ma Z."/>
            <person name="Zou Y."/>
            <person name="Zou M."/>
            <person name="Mao Y."/>
            <person name="Li X."/>
            <person name="Wang H."/>
            <person name="Chen T."/>
            <person name="Wang W."/>
            <person name="Yang R."/>
        </authorList>
    </citation>
    <scope>NUCLEOTIDE SEQUENCE [LARGE SCALE GENOMIC DNA]</scope>
    <source>
        <strain evidence="3">TTIB1903HZAU</strain>
        <tissue evidence="3">Muscle</tissue>
    </source>
</reference>
<proteinExistence type="predicted"/>
<feature type="region of interest" description="Disordered" evidence="1">
    <location>
        <begin position="149"/>
        <end position="170"/>
    </location>
</feature>
<dbReference type="Pfam" id="PF12937">
    <property type="entry name" value="F-box-like"/>
    <property type="match status" value="1"/>
</dbReference>
<dbReference type="InterPro" id="IPR032675">
    <property type="entry name" value="LRR_dom_sf"/>
</dbReference>
<evidence type="ECO:0000259" key="2">
    <source>
        <dbReference type="PROSITE" id="PS50181"/>
    </source>
</evidence>
<dbReference type="PANTHER" id="PTHR31639:SF256">
    <property type="entry name" value="OS07G0242900 PROTEIN"/>
    <property type="match status" value="1"/>
</dbReference>
<evidence type="ECO:0000313" key="4">
    <source>
        <dbReference type="Proteomes" id="UP000324632"/>
    </source>
</evidence>
<comment type="caution">
    <text evidence="3">The sequence shown here is derived from an EMBL/GenBank/DDBJ whole genome shotgun (WGS) entry which is preliminary data.</text>
</comment>
<dbReference type="InterPro" id="IPR036047">
    <property type="entry name" value="F-box-like_dom_sf"/>
</dbReference>
<dbReference type="Proteomes" id="UP000324632">
    <property type="component" value="Chromosome 17"/>
</dbReference>
<dbReference type="AlphaFoldDB" id="A0A5A9NKL7"/>
<dbReference type="InterPro" id="IPR001810">
    <property type="entry name" value="F-box_dom"/>
</dbReference>
<gene>
    <name evidence="3" type="ORF">E1301_Tti023291</name>
</gene>
<name>A0A5A9NKL7_9TELE</name>
<dbReference type="OrthoDB" id="3219396at2759"/>